<dbReference type="InterPro" id="IPR050288">
    <property type="entry name" value="Cellulose_deg_GH3"/>
</dbReference>
<keyword evidence="12" id="KW-0624">Polysaccharide degradation</keyword>
<evidence type="ECO:0000256" key="7">
    <source>
        <dbReference type="ARBA" id="ARBA00022801"/>
    </source>
</evidence>
<evidence type="ECO:0000256" key="5">
    <source>
        <dbReference type="ARBA" id="ARBA00012744"/>
    </source>
</evidence>
<dbReference type="InterPro" id="IPR017853">
    <property type="entry name" value="GH"/>
</dbReference>
<dbReference type="InterPro" id="IPR002772">
    <property type="entry name" value="Glyco_hydro_3_C"/>
</dbReference>
<evidence type="ECO:0000256" key="1">
    <source>
        <dbReference type="ARBA" id="ARBA00000448"/>
    </source>
</evidence>
<dbReference type="SMART" id="SM00758">
    <property type="entry name" value="PA14"/>
    <property type="match status" value="1"/>
</dbReference>
<reference evidence="19" key="1">
    <citation type="submission" date="2021-02" db="EMBL/GenBank/DDBJ databases">
        <title>Genome sequence Cadophora malorum strain M34.</title>
        <authorList>
            <person name="Stefanovic E."/>
            <person name="Vu D."/>
            <person name="Scully C."/>
            <person name="Dijksterhuis J."/>
            <person name="Roader J."/>
            <person name="Houbraken J."/>
        </authorList>
    </citation>
    <scope>NUCLEOTIDE SEQUENCE</scope>
    <source>
        <strain evidence="19">M34</strain>
    </source>
</reference>
<keyword evidence="6" id="KW-0964">Secreted</keyword>
<dbReference type="SMART" id="SM01217">
    <property type="entry name" value="Fn3_like"/>
    <property type="match status" value="1"/>
</dbReference>
<comment type="caution">
    <text evidence="19">The sequence shown here is derived from an EMBL/GenBank/DDBJ whole genome shotgun (WGS) entry which is preliminary data.</text>
</comment>
<dbReference type="AlphaFoldDB" id="A0A8H7TGE6"/>
<evidence type="ECO:0000256" key="3">
    <source>
        <dbReference type="ARBA" id="ARBA00004987"/>
    </source>
</evidence>
<evidence type="ECO:0000256" key="15">
    <source>
        <dbReference type="ARBA" id="ARBA00041278"/>
    </source>
</evidence>
<evidence type="ECO:0000256" key="13">
    <source>
        <dbReference type="ARBA" id="ARBA00024983"/>
    </source>
</evidence>
<dbReference type="PANTHER" id="PTHR42715">
    <property type="entry name" value="BETA-GLUCOSIDASE"/>
    <property type="match status" value="1"/>
</dbReference>
<keyword evidence="11" id="KW-0326">Glycosidase</keyword>
<accession>A0A8H7TGE6</accession>
<evidence type="ECO:0000313" key="20">
    <source>
        <dbReference type="Proteomes" id="UP000664132"/>
    </source>
</evidence>
<keyword evidence="9" id="KW-0325">Glycoprotein</keyword>
<protein>
    <recommendedName>
        <fullName evidence="14">Probable beta-glucosidase H</fullName>
        <ecNumber evidence="5">3.2.1.21</ecNumber>
    </recommendedName>
    <alternativeName>
        <fullName evidence="15">Beta-D-glucoside glucohydrolase H</fullName>
    </alternativeName>
    <alternativeName>
        <fullName evidence="16">Cellobiase H</fullName>
    </alternativeName>
    <alternativeName>
        <fullName evidence="17">Gentiobiase H</fullName>
    </alternativeName>
</protein>
<comment type="subcellular location">
    <subcellularLocation>
        <location evidence="2">Secreted</location>
    </subcellularLocation>
</comment>
<dbReference type="InterPro" id="IPR036881">
    <property type="entry name" value="Glyco_hydro_3_C_sf"/>
</dbReference>
<dbReference type="Gene3D" id="3.40.50.1700">
    <property type="entry name" value="Glycoside hydrolase family 3 C-terminal domain"/>
    <property type="match status" value="1"/>
</dbReference>
<comment type="similarity">
    <text evidence="4">Belongs to the glycosyl hydrolase 3 family.</text>
</comment>
<dbReference type="PROSITE" id="PS51820">
    <property type="entry name" value="PA14"/>
    <property type="match status" value="1"/>
</dbReference>
<dbReference type="Gene3D" id="2.60.40.10">
    <property type="entry name" value="Immunoglobulins"/>
    <property type="match status" value="1"/>
</dbReference>
<dbReference type="SUPFAM" id="SSF51445">
    <property type="entry name" value="(Trans)glycosidases"/>
    <property type="match status" value="1"/>
</dbReference>
<evidence type="ECO:0000256" key="2">
    <source>
        <dbReference type="ARBA" id="ARBA00004613"/>
    </source>
</evidence>
<evidence type="ECO:0000256" key="17">
    <source>
        <dbReference type="ARBA" id="ARBA00041806"/>
    </source>
</evidence>
<dbReference type="InterPro" id="IPR013783">
    <property type="entry name" value="Ig-like_fold"/>
</dbReference>
<dbReference type="Pfam" id="PF01915">
    <property type="entry name" value="Glyco_hydro_3_C"/>
    <property type="match status" value="1"/>
</dbReference>
<dbReference type="FunFam" id="2.60.40.10:FF:000495">
    <property type="entry name" value="Periplasmic beta-glucosidase"/>
    <property type="match status" value="1"/>
</dbReference>
<dbReference type="GO" id="GO:0005576">
    <property type="term" value="C:extracellular region"/>
    <property type="evidence" value="ECO:0007669"/>
    <property type="project" value="UniProtKB-SubCell"/>
</dbReference>
<comment type="function">
    <text evidence="13">Beta-glucosidases are one of a number of cellulolytic enzymes involved in the degradation of cellulosic biomass. Catalyzes the last step releasing glucose from the inhibitory cellobiose.</text>
</comment>
<feature type="domain" description="PA14" evidence="18">
    <location>
        <begin position="401"/>
        <end position="561"/>
    </location>
</feature>
<dbReference type="InterPro" id="IPR026891">
    <property type="entry name" value="Fn3-like"/>
</dbReference>
<dbReference type="Pfam" id="PF07691">
    <property type="entry name" value="PA14"/>
    <property type="match status" value="1"/>
</dbReference>
<dbReference type="Proteomes" id="UP000664132">
    <property type="component" value="Unassembled WGS sequence"/>
</dbReference>
<evidence type="ECO:0000256" key="4">
    <source>
        <dbReference type="ARBA" id="ARBA00005336"/>
    </source>
</evidence>
<dbReference type="PRINTS" id="PR00133">
    <property type="entry name" value="GLHYDRLASE3"/>
</dbReference>
<evidence type="ECO:0000256" key="12">
    <source>
        <dbReference type="ARBA" id="ARBA00023326"/>
    </source>
</evidence>
<sequence length="837" mass="91838">MHSQSAQSGSEIMTFDVEEVLSKLSNGEKASLLSGIDFWHTYPIPELNVPSIRVSDGPNGIRGTKWFAGVLAACLPCGTALGATWDRDLLRKAGQLLGDECIAKGAHCWLGPTINMQRSPIGGRGFESFAEDGHLSGILASEMIMGCESTGVISTVKHFVCNDQEHERRAVDTIVTPRALREVYLRPFQIVARDANPGAIMTSYNKVNGVHVSEDPKLLEDLVRKEWGWNPVMISDWYGTYSGAGAINAGLDLEMPGITRHRGAAVEFALSARLIKQSTLDQRARRVLQFVERASRIAVSAVEGERNTPEDRALNRKICASSIVLLKNERKTLPLPKKMKKIALIGSHMKNPAITGGGSASLEPYYSVTLFDAIKEKLGPDVEIVYEVGAYAHKMLPLIDRLLSNSNIQFFNQPSSVKNRVCVGREPLPKTYFQLMDYKNPKLNFELFYASAEADFTPDLSGPWEFGMTVYGTANFYLDDELIIDGTTVQLPGTAFFSRGTAEQFATRNLIAGKTYKLRIDFGSAATSKILNLGVVSFGGGGARIGACPVVDVKEGIQRAVKAASEADYTVLCTGFDRPTMGLPPNIDNLIASVLTVAPDTIIVNQSGTPVSMPWEPLASSIVQAWYGGNETGNGIADVLFGDFNPCAKLPLSWPADLRDTPAFLNFGSTKGRVLYGEDIYLGYKYYDKIQRPPLFSFGHGLSYSTFALSNLEIFKTPSKDKRNPTPTARGVLRVKNTGSYDGSQVLQLYISAPESKTQRPVKELHGFEKVFLRAGEEKRVEIDIDSYATSFWDESEGKWCNEKGNYIVSVSSCSEEGAVSVQAILRVEHTRYWLGL</sequence>
<dbReference type="InterPro" id="IPR011658">
    <property type="entry name" value="PA14_dom"/>
</dbReference>
<dbReference type="Pfam" id="PF00933">
    <property type="entry name" value="Glyco_hydro_3"/>
    <property type="match status" value="1"/>
</dbReference>
<dbReference type="GO" id="GO:0030245">
    <property type="term" value="P:cellulose catabolic process"/>
    <property type="evidence" value="ECO:0007669"/>
    <property type="project" value="UniProtKB-KW"/>
</dbReference>
<name>A0A8H7TGE6_9HELO</name>
<evidence type="ECO:0000256" key="11">
    <source>
        <dbReference type="ARBA" id="ARBA00023295"/>
    </source>
</evidence>
<evidence type="ECO:0000256" key="6">
    <source>
        <dbReference type="ARBA" id="ARBA00022525"/>
    </source>
</evidence>
<organism evidence="19 20">
    <name type="scientific">Cadophora malorum</name>
    <dbReference type="NCBI Taxonomy" id="108018"/>
    <lineage>
        <taxon>Eukaryota</taxon>
        <taxon>Fungi</taxon>
        <taxon>Dikarya</taxon>
        <taxon>Ascomycota</taxon>
        <taxon>Pezizomycotina</taxon>
        <taxon>Leotiomycetes</taxon>
        <taxon>Helotiales</taxon>
        <taxon>Ploettnerulaceae</taxon>
        <taxon>Cadophora</taxon>
    </lineage>
</organism>
<evidence type="ECO:0000256" key="8">
    <source>
        <dbReference type="ARBA" id="ARBA00023001"/>
    </source>
</evidence>
<keyword evidence="7" id="KW-0378">Hydrolase</keyword>
<dbReference type="InterPro" id="IPR001764">
    <property type="entry name" value="Glyco_hydro_3_N"/>
</dbReference>
<dbReference type="Gene3D" id="3.20.20.300">
    <property type="entry name" value="Glycoside hydrolase, family 3, N-terminal domain"/>
    <property type="match status" value="1"/>
</dbReference>
<proteinExistence type="inferred from homology"/>
<keyword evidence="8" id="KW-0136">Cellulose degradation</keyword>
<dbReference type="EC" id="3.2.1.21" evidence="5"/>
<dbReference type="FunFam" id="3.20.20.300:FF:000006">
    <property type="entry name" value="Beta-glucosidase H"/>
    <property type="match status" value="1"/>
</dbReference>
<dbReference type="EMBL" id="JAFJYH010000123">
    <property type="protein sequence ID" value="KAG4418670.1"/>
    <property type="molecule type" value="Genomic_DNA"/>
</dbReference>
<dbReference type="Gene3D" id="2.60.120.260">
    <property type="entry name" value="Galactose-binding domain-like"/>
    <property type="match status" value="1"/>
</dbReference>
<dbReference type="InterPro" id="IPR036962">
    <property type="entry name" value="Glyco_hydro_3_N_sf"/>
</dbReference>
<gene>
    <name evidence="19" type="ORF">IFR04_008206</name>
</gene>
<dbReference type="InterPro" id="IPR037524">
    <property type="entry name" value="PA14/GLEYA"/>
</dbReference>
<evidence type="ECO:0000256" key="9">
    <source>
        <dbReference type="ARBA" id="ARBA00023180"/>
    </source>
</evidence>
<comment type="catalytic activity">
    <reaction evidence="1">
        <text>Hydrolysis of terminal, non-reducing beta-D-glucosyl residues with release of beta-D-glucose.</text>
        <dbReference type="EC" id="3.2.1.21"/>
    </reaction>
</comment>
<dbReference type="PANTHER" id="PTHR42715:SF17">
    <property type="entry name" value="BETA-GLUCOSIDASE H-RELATED"/>
    <property type="match status" value="1"/>
</dbReference>
<evidence type="ECO:0000256" key="14">
    <source>
        <dbReference type="ARBA" id="ARBA00039581"/>
    </source>
</evidence>
<evidence type="ECO:0000256" key="16">
    <source>
        <dbReference type="ARBA" id="ARBA00041602"/>
    </source>
</evidence>
<dbReference type="GO" id="GO:0008422">
    <property type="term" value="F:beta-glucosidase activity"/>
    <property type="evidence" value="ECO:0007669"/>
    <property type="project" value="UniProtKB-EC"/>
</dbReference>
<evidence type="ECO:0000313" key="19">
    <source>
        <dbReference type="EMBL" id="KAG4418670.1"/>
    </source>
</evidence>
<dbReference type="Pfam" id="PF14310">
    <property type="entry name" value="Fn3-like"/>
    <property type="match status" value="1"/>
</dbReference>
<keyword evidence="20" id="KW-1185">Reference proteome</keyword>
<evidence type="ECO:0000259" key="18">
    <source>
        <dbReference type="PROSITE" id="PS51820"/>
    </source>
</evidence>
<comment type="pathway">
    <text evidence="3">Glycan metabolism; cellulose degradation.</text>
</comment>
<evidence type="ECO:0000256" key="10">
    <source>
        <dbReference type="ARBA" id="ARBA00023277"/>
    </source>
</evidence>
<dbReference type="OrthoDB" id="47059at2759"/>
<dbReference type="SUPFAM" id="SSF52279">
    <property type="entry name" value="Beta-D-glucan exohydrolase, C-terminal domain"/>
    <property type="match status" value="2"/>
</dbReference>
<keyword evidence="10" id="KW-0119">Carbohydrate metabolism</keyword>